<evidence type="ECO:0000256" key="7">
    <source>
        <dbReference type="ARBA" id="ARBA00022898"/>
    </source>
</evidence>
<accession>A0A382IAH9</accession>
<keyword evidence="5" id="KW-0028">Amino-acid biosynthesis</keyword>
<evidence type="ECO:0000256" key="6">
    <source>
        <dbReference type="ARBA" id="ARBA00022679"/>
    </source>
</evidence>
<dbReference type="PANTHER" id="PTHR10314">
    <property type="entry name" value="CYSTATHIONINE BETA-SYNTHASE"/>
    <property type="match status" value="1"/>
</dbReference>
<sequence>MGFPLLLTMPSHMSHERVAVMAAYGARIILTPAEQDMDGAIRRAHEIVAEDPESHFMPQQFDNAANPDVHRRTTGPEILEAVGASSFDAFVAGVGTGGTITGVGQVLRRQHPETRIVAVEPSASAVLSGGPAGVHGIQGIGAGFVPHVLDRQLIDEVMTIDEEEAFAMTRRLAREEGLLVGPSAGANVASSLRLIERDGLTGTVVTILCDTGFRYFSVDGFIDDPTAN</sequence>
<dbReference type="InterPro" id="IPR036052">
    <property type="entry name" value="TrpB-like_PALP_sf"/>
</dbReference>
<evidence type="ECO:0000256" key="1">
    <source>
        <dbReference type="ARBA" id="ARBA00001933"/>
    </source>
</evidence>
<gene>
    <name evidence="11" type="ORF">METZ01_LOCUS249362</name>
</gene>
<dbReference type="Pfam" id="PF00291">
    <property type="entry name" value="PALP"/>
    <property type="match status" value="1"/>
</dbReference>
<name>A0A382IAH9_9ZZZZ</name>
<dbReference type="FunFam" id="3.40.50.1100:FF:000067">
    <property type="entry name" value="Cysteine synthase"/>
    <property type="match status" value="1"/>
</dbReference>
<evidence type="ECO:0000313" key="11">
    <source>
        <dbReference type="EMBL" id="SVB96508.1"/>
    </source>
</evidence>
<dbReference type="InterPro" id="IPR001926">
    <property type="entry name" value="TrpB-like_PALP"/>
</dbReference>
<dbReference type="AlphaFoldDB" id="A0A382IAH9"/>
<dbReference type="InterPro" id="IPR050214">
    <property type="entry name" value="Cys_Synth/Cystath_Beta-Synth"/>
</dbReference>
<keyword evidence="7" id="KW-0663">Pyridoxal phosphate</keyword>
<comment type="catalytic activity">
    <reaction evidence="9">
        <text>O-acetyl-L-serine + hydrogen sulfide = L-cysteine + acetate</text>
        <dbReference type="Rhea" id="RHEA:14829"/>
        <dbReference type="ChEBI" id="CHEBI:29919"/>
        <dbReference type="ChEBI" id="CHEBI:30089"/>
        <dbReference type="ChEBI" id="CHEBI:35235"/>
        <dbReference type="ChEBI" id="CHEBI:58340"/>
        <dbReference type="EC" id="2.5.1.47"/>
    </reaction>
</comment>
<dbReference type="GO" id="GO:0005737">
    <property type="term" value="C:cytoplasm"/>
    <property type="evidence" value="ECO:0007669"/>
    <property type="project" value="UniProtKB-ARBA"/>
</dbReference>
<evidence type="ECO:0000259" key="10">
    <source>
        <dbReference type="Pfam" id="PF00291"/>
    </source>
</evidence>
<feature type="domain" description="Tryptophan synthase beta chain-like PALP" evidence="10">
    <location>
        <begin position="1"/>
        <end position="210"/>
    </location>
</feature>
<dbReference type="SUPFAM" id="SSF53686">
    <property type="entry name" value="Tryptophan synthase beta subunit-like PLP-dependent enzymes"/>
    <property type="match status" value="1"/>
</dbReference>
<reference evidence="11" key="1">
    <citation type="submission" date="2018-05" db="EMBL/GenBank/DDBJ databases">
        <authorList>
            <person name="Lanie J.A."/>
            <person name="Ng W.-L."/>
            <person name="Kazmierczak K.M."/>
            <person name="Andrzejewski T.M."/>
            <person name="Davidsen T.M."/>
            <person name="Wayne K.J."/>
            <person name="Tettelin H."/>
            <person name="Glass J.I."/>
            <person name="Rusch D."/>
            <person name="Podicherti R."/>
            <person name="Tsui H.-C.T."/>
            <person name="Winkler M.E."/>
        </authorList>
    </citation>
    <scope>NUCLEOTIDE SEQUENCE</scope>
</reference>
<comment type="similarity">
    <text evidence="3">Belongs to the cysteine synthase/cystathionine beta-synthase family.</text>
</comment>
<evidence type="ECO:0000256" key="5">
    <source>
        <dbReference type="ARBA" id="ARBA00022605"/>
    </source>
</evidence>
<evidence type="ECO:0000256" key="3">
    <source>
        <dbReference type="ARBA" id="ARBA00007103"/>
    </source>
</evidence>
<evidence type="ECO:0000256" key="9">
    <source>
        <dbReference type="ARBA" id="ARBA00047931"/>
    </source>
</evidence>
<keyword evidence="6" id="KW-0808">Transferase</keyword>
<keyword evidence="8" id="KW-0198">Cysteine biosynthesis</keyword>
<dbReference type="EMBL" id="UINC01066131">
    <property type="protein sequence ID" value="SVB96508.1"/>
    <property type="molecule type" value="Genomic_DNA"/>
</dbReference>
<evidence type="ECO:0000256" key="8">
    <source>
        <dbReference type="ARBA" id="ARBA00023192"/>
    </source>
</evidence>
<evidence type="ECO:0000256" key="2">
    <source>
        <dbReference type="ARBA" id="ARBA00004962"/>
    </source>
</evidence>
<dbReference type="EC" id="2.5.1.47" evidence="4"/>
<organism evidence="11">
    <name type="scientific">marine metagenome</name>
    <dbReference type="NCBI Taxonomy" id="408172"/>
    <lineage>
        <taxon>unclassified sequences</taxon>
        <taxon>metagenomes</taxon>
        <taxon>ecological metagenomes</taxon>
    </lineage>
</organism>
<proteinExistence type="inferred from homology"/>
<evidence type="ECO:0000256" key="4">
    <source>
        <dbReference type="ARBA" id="ARBA00012681"/>
    </source>
</evidence>
<protein>
    <recommendedName>
        <fullName evidence="4">cysteine synthase</fullName>
        <ecNumber evidence="4">2.5.1.47</ecNumber>
    </recommendedName>
</protein>
<comment type="pathway">
    <text evidence="2">Amino-acid biosynthesis; L-cysteine biosynthesis; L-cysteine from L-serine: step 2/2.</text>
</comment>
<comment type="cofactor">
    <cofactor evidence="1">
        <name>pyridoxal 5'-phosphate</name>
        <dbReference type="ChEBI" id="CHEBI:597326"/>
    </cofactor>
</comment>
<dbReference type="Gene3D" id="3.40.50.1100">
    <property type="match status" value="2"/>
</dbReference>
<dbReference type="CDD" id="cd01561">
    <property type="entry name" value="CBS_like"/>
    <property type="match status" value="1"/>
</dbReference>
<dbReference type="GO" id="GO:0004124">
    <property type="term" value="F:cysteine synthase activity"/>
    <property type="evidence" value="ECO:0007669"/>
    <property type="project" value="UniProtKB-EC"/>
</dbReference>